<feature type="non-terminal residue" evidence="1">
    <location>
        <position position="1"/>
    </location>
</feature>
<proteinExistence type="predicted"/>
<organism evidence="1">
    <name type="scientific">marine sediment metagenome</name>
    <dbReference type="NCBI Taxonomy" id="412755"/>
    <lineage>
        <taxon>unclassified sequences</taxon>
        <taxon>metagenomes</taxon>
        <taxon>ecological metagenomes</taxon>
    </lineage>
</organism>
<accession>X1B0M5</accession>
<reference evidence="1" key="1">
    <citation type="journal article" date="2014" name="Front. Microbiol.">
        <title>High frequency of phylogenetically diverse reductive dehalogenase-homologous genes in deep subseafloor sedimentary metagenomes.</title>
        <authorList>
            <person name="Kawai M."/>
            <person name="Futagami T."/>
            <person name="Toyoda A."/>
            <person name="Takaki Y."/>
            <person name="Nishi S."/>
            <person name="Hori S."/>
            <person name="Arai W."/>
            <person name="Tsubouchi T."/>
            <person name="Morono Y."/>
            <person name="Uchiyama I."/>
            <person name="Ito T."/>
            <person name="Fujiyama A."/>
            <person name="Inagaki F."/>
            <person name="Takami H."/>
        </authorList>
    </citation>
    <scope>NUCLEOTIDE SEQUENCE</scope>
    <source>
        <strain evidence="1">Expedition CK06-06</strain>
    </source>
</reference>
<sequence length="30" mass="3327">KQATFIDADYATAHNALGLLIIKLEIEIQL</sequence>
<evidence type="ECO:0000313" key="1">
    <source>
        <dbReference type="EMBL" id="GAG65541.1"/>
    </source>
</evidence>
<dbReference type="EMBL" id="BART01002647">
    <property type="protein sequence ID" value="GAG65541.1"/>
    <property type="molecule type" value="Genomic_DNA"/>
</dbReference>
<gene>
    <name evidence="1" type="ORF">S01H4_07914</name>
</gene>
<name>X1B0M5_9ZZZZ</name>
<dbReference type="AlphaFoldDB" id="X1B0M5"/>
<comment type="caution">
    <text evidence="1">The sequence shown here is derived from an EMBL/GenBank/DDBJ whole genome shotgun (WGS) entry which is preliminary data.</text>
</comment>
<protein>
    <submittedName>
        <fullName evidence="1">Uncharacterized protein</fullName>
    </submittedName>
</protein>